<dbReference type="PANTHER" id="PTHR23053:SF0">
    <property type="entry name" value="HYDROCEPHALUS-INDUCING PROTEIN HOMOLOG"/>
    <property type="match status" value="1"/>
</dbReference>
<dbReference type="Proteomes" id="UP000551443">
    <property type="component" value="Unassembled WGS sequence"/>
</dbReference>
<feature type="transmembrane region" description="Helical" evidence="1">
    <location>
        <begin position="63"/>
        <end position="85"/>
    </location>
</feature>
<dbReference type="GO" id="GO:0005930">
    <property type="term" value="C:axoneme"/>
    <property type="evidence" value="ECO:0007669"/>
    <property type="project" value="TreeGrafter"/>
</dbReference>
<dbReference type="Gene3D" id="2.60.40.10">
    <property type="entry name" value="Immunoglobulins"/>
    <property type="match status" value="1"/>
</dbReference>
<feature type="non-terminal residue" evidence="2">
    <location>
        <position position="135"/>
    </location>
</feature>
<protein>
    <submittedName>
        <fullName evidence="2">HYDIN protein</fullName>
    </submittedName>
</protein>
<accession>A0A7L3PN51</accession>
<evidence type="ECO:0000313" key="2">
    <source>
        <dbReference type="EMBL" id="NXU91121.1"/>
    </source>
</evidence>
<reference evidence="2 3" key="1">
    <citation type="submission" date="2019-09" db="EMBL/GenBank/DDBJ databases">
        <title>Bird 10,000 Genomes (B10K) Project - Family phase.</title>
        <authorList>
            <person name="Zhang G."/>
        </authorList>
    </citation>
    <scope>NUCLEOTIDE SEQUENCE [LARGE SCALE GENOMIC DNA]</scope>
    <source>
        <strain evidence="2">OUT-0059</strain>
        <tissue evidence="2">Muscle</tissue>
    </source>
</reference>
<keyword evidence="1" id="KW-1133">Transmembrane helix</keyword>
<organism evidence="2 3">
    <name type="scientific">Xiphorhynchus elegans</name>
    <name type="common">elegant woodcreeper</name>
    <dbReference type="NCBI Taxonomy" id="269412"/>
    <lineage>
        <taxon>Eukaryota</taxon>
        <taxon>Metazoa</taxon>
        <taxon>Chordata</taxon>
        <taxon>Craniata</taxon>
        <taxon>Vertebrata</taxon>
        <taxon>Euteleostomi</taxon>
        <taxon>Archelosauria</taxon>
        <taxon>Archosauria</taxon>
        <taxon>Dinosauria</taxon>
        <taxon>Saurischia</taxon>
        <taxon>Theropoda</taxon>
        <taxon>Coelurosauria</taxon>
        <taxon>Aves</taxon>
        <taxon>Neognathae</taxon>
        <taxon>Neoaves</taxon>
        <taxon>Telluraves</taxon>
        <taxon>Australaves</taxon>
        <taxon>Passeriformes</taxon>
        <taxon>Dendrocolaptidae</taxon>
        <taxon>Xiphorhynchus</taxon>
    </lineage>
</organism>
<feature type="non-terminal residue" evidence="2">
    <location>
        <position position="1"/>
    </location>
</feature>
<sequence>LRVSAKAVFSKYSIQPDSPIDFGALIKGTKKSQVIILENKGTLSFKYFIHQAPSLEEKRGQRVAYSLLGVFKLWLLGISFSWHSFLQAQLTLGMFTVSPCSGSVAPWGQQKITVDCNAGPEGKCEEHLSIDVCGR</sequence>
<dbReference type="InterPro" id="IPR033305">
    <property type="entry name" value="Hydin-like"/>
</dbReference>
<evidence type="ECO:0000313" key="3">
    <source>
        <dbReference type="Proteomes" id="UP000551443"/>
    </source>
</evidence>
<keyword evidence="1" id="KW-0812">Transmembrane</keyword>
<dbReference type="AlphaFoldDB" id="A0A7L3PN51"/>
<evidence type="ECO:0000256" key="1">
    <source>
        <dbReference type="SAM" id="Phobius"/>
    </source>
</evidence>
<dbReference type="EMBL" id="VZUH01006231">
    <property type="protein sequence ID" value="NXU91121.1"/>
    <property type="molecule type" value="Genomic_DNA"/>
</dbReference>
<keyword evidence="1" id="KW-0472">Membrane</keyword>
<keyword evidence="3" id="KW-1185">Reference proteome</keyword>
<name>A0A7L3PN51_9DEND</name>
<gene>
    <name evidence="2" type="primary">Hydin_1</name>
    <name evidence="2" type="ORF">XIPELE_R15156</name>
</gene>
<comment type="caution">
    <text evidence="2">The sequence shown here is derived from an EMBL/GenBank/DDBJ whole genome shotgun (WGS) entry which is preliminary data.</text>
</comment>
<proteinExistence type="predicted"/>
<dbReference type="PANTHER" id="PTHR23053">
    <property type="entry name" value="DLEC1 DELETED IN LUNG AND ESOPHAGEAL CANCER 1"/>
    <property type="match status" value="1"/>
</dbReference>
<dbReference type="GO" id="GO:1904158">
    <property type="term" value="P:axonemal central apparatus assembly"/>
    <property type="evidence" value="ECO:0007669"/>
    <property type="project" value="TreeGrafter"/>
</dbReference>
<dbReference type="InterPro" id="IPR013783">
    <property type="entry name" value="Ig-like_fold"/>
</dbReference>
<dbReference type="GO" id="GO:0003341">
    <property type="term" value="P:cilium movement"/>
    <property type="evidence" value="ECO:0007669"/>
    <property type="project" value="TreeGrafter"/>
</dbReference>